<feature type="region of interest" description="Disordered" evidence="1">
    <location>
        <begin position="33"/>
        <end position="90"/>
    </location>
</feature>
<comment type="caution">
    <text evidence="2">The sequence shown here is derived from an EMBL/GenBank/DDBJ whole genome shotgun (WGS) entry which is preliminary data.</text>
</comment>
<evidence type="ECO:0000313" key="2">
    <source>
        <dbReference type="EMBL" id="TMS33287.1"/>
    </source>
</evidence>
<evidence type="ECO:0000256" key="1">
    <source>
        <dbReference type="SAM" id="MobiDB-lite"/>
    </source>
</evidence>
<feature type="compositionally biased region" description="Polar residues" evidence="1">
    <location>
        <begin position="35"/>
        <end position="53"/>
    </location>
</feature>
<dbReference type="EMBL" id="CM016762">
    <property type="protein sequence ID" value="TMS33287.1"/>
    <property type="molecule type" value="Genomic_DNA"/>
</dbReference>
<reference evidence="2 3" key="1">
    <citation type="journal article" date="2015" name="Genome Biol.">
        <title>Comparative genomics of Steinernema reveals deeply conserved gene regulatory networks.</title>
        <authorList>
            <person name="Dillman A.R."/>
            <person name="Macchietto M."/>
            <person name="Porter C.F."/>
            <person name="Rogers A."/>
            <person name="Williams B."/>
            <person name="Antoshechkin I."/>
            <person name="Lee M.M."/>
            <person name="Goodwin Z."/>
            <person name="Lu X."/>
            <person name="Lewis E.E."/>
            <person name="Goodrich-Blair H."/>
            <person name="Stock S.P."/>
            <person name="Adams B.J."/>
            <person name="Sternberg P.W."/>
            <person name="Mortazavi A."/>
        </authorList>
    </citation>
    <scope>NUCLEOTIDE SEQUENCE [LARGE SCALE GENOMIC DNA]</scope>
    <source>
        <strain evidence="2 3">ALL</strain>
    </source>
</reference>
<evidence type="ECO:0000313" key="3">
    <source>
        <dbReference type="Proteomes" id="UP000298663"/>
    </source>
</evidence>
<dbReference type="AlphaFoldDB" id="A0A4U8UMG2"/>
<dbReference type="Proteomes" id="UP000298663">
    <property type="component" value="Chromosome X"/>
</dbReference>
<organism evidence="2 3">
    <name type="scientific">Steinernema carpocapsae</name>
    <name type="common">Entomopathogenic nematode</name>
    <dbReference type="NCBI Taxonomy" id="34508"/>
    <lineage>
        <taxon>Eukaryota</taxon>
        <taxon>Metazoa</taxon>
        <taxon>Ecdysozoa</taxon>
        <taxon>Nematoda</taxon>
        <taxon>Chromadorea</taxon>
        <taxon>Rhabditida</taxon>
        <taxon>Tylenchina</taxon>
        <taxon>Panagrolaimomorpha</taxon>
        <taxon>Strongyloidoidea</taxon>
        <taxon>Steinernematidae</taxon>
        <taxon>Steinernema</taxon>
    </lineage>
</organism>
<feature type="region of interest" description="Disordered" evidence="1">
    <location>
        <begin position="102"/>
        <end position="138"/>
    </location>
</feature>
<gene>
    <name evidence="2" type="ORF">L596_001046</name>
</gene>
<name>A0A4U8UMG2_STECR</name>
<feature type="compositionally biased region" description="Basic residues" evidence="1">
    <location>
        <begin position="105"/>
        <end position="117"/>
    </location>
</feature>
<proteinExistence type="predicted"/>
<keyword evidence="3" id="KW-1185">Reference proteome</keyword>
<accession>A0A4U8UMG2</accession>
<reference evidence="2 3" key="2">
    <citation type="journal article" date="2019" name="G3 (Bethesda)">
        <title>Hybrid Assembly of the Genome of the Entomopathogenic Nematode Steinernema carpocapsae Identifies the X-Chromosome.</title>
        <authorList>
            <person name="Serra L."/>
            <person name="Macchietto M."/>
            <person name="Macias-Munoz A."/>
            <person name="McGill C.J."/>
            <person name="Rodriguez I.M."/>
            <person name="Rodriguez B."/>
            <person name="Murad R."/>
            <person name="Mortazavi A."/>
        </authorList>
    </citation>
    <scope>NUCLEOTIDE SEQUENCE [LARGE SCALE GENOMIC DNA]</scope>
    <source>
        <strain evidence="2 3">ALL</strain>
    </source>
</reference>
<protein>
    <submittedName>
        <fullName evidence="2">Uncharacterized protein</fullName>
    </submittedName>
</protein>
<sequence>MAEKNEVQRTITATGMDLCAIFEVLLIGDQKRRNPASTTSAPNCRTQKTSSTLKESRSRSKSASWLQSYHPLRKLQKDHPGFQAPLPESKFQNSMAMWSISARSKSIRQPRLQHRRVRQADEDDAADATPHRRTQARHACFFNEATNLKTHGKSSWNASETSNS</sequence>
<dbReference type="EMBL" id="AZBU02000001">
    <property type="protein sequence ID" value="TMS33287.1"/>
    <property type="molecule type" value="Genomic_DNA"/>
</dbReference>